<feature type="transmembrane region" description="Helical" evidence="8">
    <location>
        <begin position="90"/>
        <end position="117"/>
    </location>
</feature>
<dbReference type="GO" id="GO:0010945">
    <property type="term" value="F:coenzyme A diphosphatase activity"/>
    <property type="evidence" value="ECO:0007669"/>
    <property type="project" value="InterPro"/>
</dbReference>
<evidence type="ECO:0000313" key="9">
    <source>
        <dbReference type="EMBL" id="KND99656.1"/>
    </source>
</evidence>
<keyword evidence="7 8" id="KW-0472">Membrane</keyword>
<evidence type="ECO:0000256" key="3">
    <source>
        <dbReference type="ARBA" id="ARBA00022801"/>
    </source>
</evidence>
<dbReference type="GO" id="GO:0005789">
    <property type="term" value="C:endoplasmic reticulum membrane"/>
    <property type="evidence" value="ECO:0007669"/>
    <property type="project" value="UniProtKB-SubCell"/>
</dbReference>
<accession>A0A0L0NZT9</accession>
<dbReference type="InterPro" id="IPR019388">
    <property type="entry name" value="FIT"/>
</dbReference>
<evidence type="ECO:0000256" key="5">
    <source>
        <dbReference type="ARBA" id="ARBA00022989"/>
    </source>
</evidence>
<evidence type="ECO:0000256" key="1">
    <source>
        <dbReference type="ARBA" id="ARBA00004477"/>
    </source>
</evidence>
<dbReference type="GO" id="GO:0034389">
    <property type="term" value="P:lipid droplet organization"/>
    <property type="evidence" value="ECO:0007669"/>
    <property type="project" value="TreeGrafter"/>
</dbReference>
<gene>
    <name evidence="9" type="ORF">QG37_03451</name>
</gene>
<comment type="caution">
    <text evidence="9">The sequence shown here is derived from an EMBL/GenBank/DDBJ whole genome shotgun (WGS) entry which is preliminary data.</text>
</comment>
<evidence type="ECO:0000256" key="6">
    <source>
        <dbReference type="ARBA" id="ARBA00023098"/>
    </source>
</evidence>
<evidence type="ECO:0000256" key="2">
    <source>
        <dbReference type="ARBA" id="ARBA00022692"/>
    </source>
</evidence>
<dbReference type="VEuPathDB" id="FungiDB:CJJ07_000124"/>
<evidence type="ECO:0000256" key="4">
    <source>
        <dbReference type="ARBA" id="ARBA00022824"/>
    </source>
</evidence>
<keyword evidence="4" id="KW-0256">Endoplasmic reticulum</keyword>
<feature type="transmembrane region" description="Helical" evidence="8">
    <location>
        <begin position="158"/>
        <end position="178"/>
    </location>
</feature>
<reference evidence="10" key="1">
    <citation type="journal article" date="2015" name="BMC Genomics">
        <title>Draft genome of a commonly misdiagnosed multidrug resistant pathogen Candida auris.</title>
        <authorList>
            <person name="Chatterjee S."/>
            <person name="Alampalli S.V."/>
            <person name="Nageshan R.K."/>
            <person name="Chettiar S.T."/>
            <person name="Joshi S."/>
            <person name="Tatu U.S."/>
        </authorList>
    </citation>
    <scope>NUCLEOTIDE SEQUENCE [LARGE SCALE GENOMIC DNA]</scope>
    <source>
        <strain evidence="10">6684</strain>
    </source>
</reference>
<dbReference type="PANTHER" id="PTHR23129:SF0">
    <property type="entry name" value="ACYL-COENZYME A DIPHOSPHATASE FITM2"/>
    <property type="match status" value="1"/>
</dbReference>
<sequence length="260" mass="29788">MYLYLPTGLSHLSAWRLTQLSAAIYPWTFVLSWLLYFFLHRFKQYIANNLVLSFLNDVFVQRLGYPLFTIAYLSHAVYCVGDVDNPRGRLVLLAFKFCIITLAGVIFHGSFISFLLVELVNKATGGHCEGPPEHVSMNQCLANANQVWVDGFDISSHYYFLLSLLVMLLNNAFLYYTRPSDIEEQHETPPDVIQKARKAVAYLSGFLLVIWYFEFVITSIFFHTIVEKFFGLIGVPMALVTIHISDKVFKLDTEAEEVET</sequence>
<keyword evidence="5 8" id="KW-1133">Transmembrane helix</keyword>
<feature type="transmembrane region" description="Helical" evidence="8">
    <location>
        <begin position="20"/>
        <end position="39"/>
    </location>
</feature>
<feature type="transmembrane region" description="Helical" evidence="8">
    <location>
        <begin position="199"/>
        <end position="222"/>
    </location>
</feature>
<dbReference type="VEuPathDB" id="FungiDB:B9J08_001579"/>
<dbReference type="EMBL" id="LGST01000022">
    <property type="protein sequence ID" value="KND99656.1"/>
    <property type="molecule type" value="Genomic_DNA"/>
</dbReference>
<dbReference type="Proteomes" id="UP000037122">
    <property type="component" value="Unassembled WGS sequence"/>
</dbReference>
<evidence type="ECO:0000313" key="10">
    <source>
        <dbReference type="Proteomes" id="UP000037122"/>
    </source>
</evidence>
<name>A0A0L0NZT9_CANAR</name>
<keyword evidence="3" id="KW-0378">Hydrolase</keyword>
<dbReference type="PANTHER" id="PTHR23129">
    <property type="entry name" value="ACYL-COENZYME A DIPHOSPHATASE FITM2"/>
    <property type="match status" value="1"/>
</dbReference>
<dbReference type="AlphaFoldDB" id="A0A0L0NZT9"/>
<comment type="subcellular location">
    <subcellularLocation>
        <location evidence="1">Endoplasmic reticulum membrane</location>
        <topology evidence="1">Multi-pass membrane protein</topology>
    </subcellularLocation>
</comment>
<dbReference type="Pfam" id="PF10261">
    <property type="entry name" value="FIT"/>
    <property type="match status" value="1"/>
</dbReference>
<dbReference type="GO" id="GO:0008654">
    <property type="term" value="P:phospholipid biosynthetic process"/>
    <property type="evidence" value="ECO:0007669"/>
    <property type="project" value="TreeGrafter"/>
</dbReference>
<organism evidence="9 10">
    <name type="scientific">Candidozyma auris</name>
    <name type="common">Yeast</name>
    <name type="synonym">Candida auris</name>
    <dbReference type="NCBI Taxonomy" id="498019"/>
    <lineage>
        <taxon>Eukaryota</taxon>
        <taxon>Fungi</taxon>
        <taxon>Dikarya</taxon>
        <taxon>Ascomycota</taxon>
        <taxon>Saccharomycotina</taxon>
        <taxon>Pichiomycetes</taxon>
        <taxon>Metschnikowiaceae</taxon>
        <taxon>Candidozyma</taxon>
    </lineage>
</organism>
<protein>
    <submittedName>
        <fullName evidence="9">Uncharacterized protein</fullName>
    </submittedName>
</protein>
<evidence type="ECO:0000256" key="7">
    <source>
        <dbReference type="ARBA" id="ARBA00023136"/>
    </source>
</evidence>
<evidence type="ECO:0000256" key="8">
    <source>
        <dbReference type="SAM" id="Phobius"/>
    </source>
</evidence>
<proteinExistence type="predicted"/>
<keyword evidence="6" id="KW-0443">Lipid metabolism</keyword>
<keyword evidence="2 8" id="KW-0812">Transmembrane</keyword>
<dbReference type="VEuPathDB" id="FungiDB:CJI97_001731"/>
<dbReference type="GO" id="GO:0019915">
    <property type="term" value="P:lipid storage"/>
    <property type="evidence" value="ECO:0007669"/>
    <property type="project" value="InterPro"/>
</dbReference>
<dbReference type="VEuPathDB" id="FungiDB:QG37_03451"/>